<dbReference type="AlphaFoldDB" id="A0A397SNV9"/>
<comment type="caution">
    <text evidence="1">The sequence shown here is derived from an EMBL/GenBank/DDBJ whole genome shotgun (WGS) entry which is preliminary data.</text>
</comment>
<evidence type="ECO:0000313" key="2">
    <source>
        <dbReference type="Proteomes" id="UP000265703"/>
    </source>
</evidence>
<keyword evidence="2" id="KW-1185">Reference proteome</keyword>
<evidence type="ECO:0000313" key="1">
    <source>
        <dbReference type="EMBL" id="RIA87813.1"/>
    </source>
</evidence>
<name>A0A397SNV9_9GLOM</name>
<reference evidence="1 2" key="1">
    <citation type="submission" date="2018-06" db="EMBL/GenBank/DDBJ databases">
        <title>Comparative genomics reveals the genomic features of Rhizophagus irregularis, R. cerebriforme, R. diaphanum and Gigaspora rosea, and their symbiotic lifestyle signature.</title>
        <authorList>
            <person name="Morin E."/>
            <person name="San Clemente H."/>
            <person name="Chen E.C.H."/>
            <person name="De La Providencia I."/>
            <person name="Hainaut M."/>
            <person name="Kuo A."/>
            <person name="Kohler A."/>
            <person name="Murat C."/>
            <person name="Tang N."/>
            <person name="Roy S."/>
            <person name="Loubradou J."/>
            <person name="Henrissat B."/>
            <person name="Grigoriev I.V."/>
            <person name="Corradi N."/>
            <person name="Roux C."/>
            <person name="Martin F.M."/>
        </authorList>
    </citation>
    <scope>NUCLEOTIDE SEQUENCE [LARGE SCALE GENOMIC DNA]</scope>
    <source>
        <strain evidence="1 2">DAOM 227022</strain>
    </source>
</reference>
<dbReference type="Proteomes" id="UP000265703">
    <property type="component" value="Unassembled WGS sequence"/>
</dbReference>
<dbReference type="EMBL" id="QKYT01000291">
    <property type="protein sequence ID" value="RIA87813.1"/>
    <property type="molecule type" value="Genomic_DNA"/>
</dbReference>
<proteinExistence type="predicted"/>
<organism evidence="1 2">
    <name type="scientific">Glomus cerebriforme</name>
    <dbReference type="NCBI Taxonomy" id="658196"/>
    <lineage>
        <taxon>Eukaryota</taxon>
        <taxon>Fungi</taxon>
        <taxon>Fungi incertae sedis</taxon>
        <taxon>Mucoromycota</taxon>
        <taxon>Glomeromycotina</taxon>
        <taxon>Glomeromycetes</taxon>
        <taxon>Glomerales</taxon>
        <taxon>Glomeraceae</taxon>
        <taxon>Glomus</taxon>
    </lineage>
</organism>
<gene>
    <name evidence="1" type="ORF">C1645_807112</name>
</gene>
<accession>A0A397SNV9</accession>
<protein>
    <submittedName>
        <fullName evidence="1">Uncharacterized protein</fullName>
    </submittedName>
</protein>
<sequence length="107" mass="12278">MSRFYRIKQIYSSLVKAENPLIKTFRKHSKEIKVFAKLASTVSGTIGGSLYTVDYMIKLNNGPIKEKIDGLEKRIDEKVDGIERRMDEKVDGLKEKVDGLEKGMKKR</sequence>